<feature type="domain" description="Histidine kinase/HSP90-like ATPase" evidence="7">
    <location>
        <begin position="509"/>
        <end position="607"/>
    </location>
</feature>
<reference evidence="8" key="1">
    <citation type="submission" date="2022-02" db="EMBL/GenBank/DDBJ databases">
        <title>Fredinandcohnia quinoae sp. nov. isolated from Chenopodium quinoa seeds.</title>
        <authorList>
            <person name="Saati-Santamaria Z."/>
            <person name="Flores-Felix J.D."/>
            <person name="Igual J.M."/>
            <person name="Velazquez E."/>
            <person name="Garcia-Fraile P."/>
            <person name="Martinez-Molina E."/>
        </authorList>
    </citation>
    <scope>NUCLEOTIDE SEQUENCE</scope>
    <source>
        <strain evidence="8">SECRCQ15</strain>
    </source>
</reference>
<keyword evidence="6" id="KW-0472">Membrane</keyword>
<dbReference type="AlphaFoldDB" id="A0AAW5E1P2"/>
<evidence type="ECO:0000259" key="7">
    <source>
        <dbReference type="SMART" id="SM00387"/>
    </source>
</evidence>
<sequence length="621" mass="71015">MNIPVVSSQRREDYAKYYMTIISVIGWGIIIGAFFYVDKPSNFTELLLLTVFLFICEFYPIPVLRGFTTITFPLIFVLYIMFGLSYPIIIYAGVVVLVNIIHHRPLRTLIFNPAQLAISFFLAEFFVYRTNLGGITVFQSTIIEGISDFTLLLILFYIFNNVIVDVVLLLRPQPFTFAIWKEKTLVELNSAIFSFIYGIMIFILENQNSNRLDAFYLFFFFSPLVALSFLNAVISNLKMEKKRLNALFSISTDVNKRIHTNDWIETLKKGFGEVVNVQAIFLWVKENGEWKILYSEGRVNPFDKLSGEALNRFDGKKAPIVYHDRIKRLGPIDEFFKKDMKSFVYSPLVVENETIGMLVVGRSRVRSFEDDDIHSIATLSNQLAIAVKTRILIEEQEKRLILEERNRIAREIHDGVAQTLAGAIMKLETANRKFNKSPTETKRLVTDSISKLRQSLKEVRESIYELRPYPTERVGLPAAIKKRIEIIIGEYSLEISFDIRGKEVPLSSMVEKELFDIFQECLQNSIKHAKASRVEILLSYQKEHIILKIKDDGVGFSLFQAMIKAQNNPHFGILNMNDAADKINASLQIDSKEGEGTDISLTVPKMGLEGGSTDDQAYVGR</sequence>
<dbReference type="Pfam" id="PF07730">
    <property type="entry name" value="HisKA_3"/>
    <property type="match status" value="1"/>
</dbReference>
<dbReference type="SMART" id="SM00387">
    <property type="entry name" value="HATPase_c"/>
    <property type="match status" value="1"/>
</dbReference>
<dbReference type="RefSeq" id="WP_240254240.1">
    <property type="nucleotide sequence ID" value="NZ_JAKTTI010000008.1"/>
</dbReference>
<proteinExistence type="predicted"/>
<comment type="catalytic activity">
    <reaction evidence="1">
        <text>ATP + protein L-histidine = ADP + protein N-phospho-L-histidine.</text>
        <dbReference type="EC" id="2.7.13.3"/>
    </reaction>
</comment>
<keyword evidence="3" id="KW-0808">Transferase</keyword>
<dbReference type="InterPro" id="IPR003594">
    <property type="entry name" value="HATPase_dom"/>
</dbReference>
<dbReference type="Gene3D" id="3.30.565.10">
    <property type="entry name" value="Histidine kinase-like ATPase, C-terminal domain"/>
    <property type="match status" value="1"/>
</dbReference>
<dbReference type="SUPFAM" id="SSF55874">
    <property type="entry name" value="ATPase domain of HSP90 chaperone/DNA topoisomerase II/histidine kinase"/>
    <property type="match status" value="1"/>
</dbReference>
<protein>
    <recommendedName>
        <fullName evidence="2">histidine kinase</fullName>
        <ecNumber evidence="2">2.7.13.3</ecNumber>
    </recommendedName>
</protein>
<dbReference type="EMBL" id="JAKTTI010000008">
    <property type="protein sequence ID" value="MCH1625190.1"/>
    <property type="molecule type" value="Genomic_DNA"/>
</dbReference>
<keyword evidence="4 8" id="KW-0418">Kinase</keyword>
<feature type="transmembrane region" description="Helical" evidence="6">
    <location>
        <begin position="46"/>
        <end position="64"/>
    </location>
</feature>
<dbReference type="InterPro" id="IPR050482">
    <property type="entry name" value="Sensor_HK_TwoCompSys"/>
</dbReference>
<dbReference type="InterPro" id="IPR036890">
    <property type="entry name" value="HATPase_C_sf"/>
</dbReference>
<evidence type="ECO:0000256" key="2">
    <source>
        <dbReference type="ARBA" id="ARBA00012438"/>
    </source>
</evidence>
<evidence type="ECO:0000256" key="3">
    <source>
        <dbReference type="ARBA" id="ARBA00022679"/>
    </source>
</evidence>
<dbReference type="GO" id="GO:0000155">
    <property type="term" value="F:phosphorelay sensor kinase activity"/>
    <property type="evidence" value="ECO:0007669"/>
    <property type="project" value="InterPro"/>
</dbReference>
<dbReference type="GO" id="GO:0046983">
    <property type="term" value="F:protein dimerization activity"/>
    <property type="evidence" value="ECO:0007669"/>
    <property type="project" value="InterPro"/>
</dbReference>
<dbReference type="Proteomes" id="UP001431131">
    <property type="component" value="Unassembled WGS sequence"/>
</dbReference>
<dbReference type="Pfam" id="PF13185">
    <property type="entry name" value="GAF_2"/>
    <property type="match status" value="1"/>
</dbReference>
<feature type="transmembrane region" description="Helical" evidence="6">
    <location>
        <begin position="70"/>
        <end position="97"/>
    </location>
</feature>
<feature type="transmembrane region" description="Helical" evidence="6">
    <location>
        <begin position="184"/>
        <end position="203"/>
    </location>
</feature>
<evidence type="ECO:0000256" key="1">
    <source>
        <dbReference type="ARBA" id="ARBA00000085"/>
    </source>
</evidence>
<dbReference type="InterPro" id="IPR003018">
    <property type="entry name" value="GAF"/>
</dbReference>
<keyword evidence="5" id="KW-0902">Two-component regulatory system</keyword>
<evidence type="ECO:0000313" key="8">
    <source>
        <dbReference type="EMBL" id="MCH1625190.1"/>
    </source>
</evidence>
<keyword evidence="6" id="KW-1133">Transmembrane helix</keyword>
<name>A0AAW5E1P2_9BACI</name>
<dbReference type="Pfam" id="PF02518">
    <property type="entry name" value="HATPase_c"/>
    <property type="match status" value="1"/>
</dbReference>
<keyword evidence="6" id="KW-0812">Transmembrane</keyword>
<dbReference type="Gene3D" id="1.20.5.1930">
    <property type="match status" value="1"/>
</dbReference>
<keyword evidence="9" id="KW-1185">Reference proteome</keyword>
<dbReference type="GO" id="GO:0016020">
    <property type="term" value="C:membrane"/>
    <property type="evidence" value="ECO:0007669"/>
    <property type="project" value="InterPro"/>
</dbReference>
<dbReference type="InterPro" id="IPR029016">
    <property type="entry name" value="GAF-like_dom_sf"/>
</dbReference>
<dbReference type="EC" id="2.7.13.3" evidence="2"/>
<dbReference type="Gene3D" id="3.30.450.40">
    <property type="match status" value="1"/>
</dbReference>
<feature type="transmembrane region" description="Helical" evidence="6">
    <location>
        <begin position="149"/>
        <end position="172"/>
    </location>
</feature>
<evidence type="ECO:0000256" key="6">
    <source>
        <dbReference type="SAM" id="Phobius"/>
    </source>
</evidence>
<dbReference type="SUPFAM" id="SSF55781">
    <property type="entry name" value="GAF domain-like"/>
    <property type="match status" value="1"/>
</dbReference>
<evidence type="ECO:0000313" key="9">
    <source>
        <dbReference type="Proteomes" id="UP001431131"/>
    </source>
</evidence>
<evidence type="ECO:0000256" key="4">
    <source>
        <dbReference type="ARBA" id="ARBA00022777"/>
    </source>
</evidence>
<dbReference type="InterPro" id="IPR011712">
    <property type="entry name" value="Sig_transdc_His_kin_sub3_dim/P"/>
</dbReference>
<accession>A0AAW5E1P2</accession>
<gene>
    <name evidence="8" type="ORF">MJG50_07610</name>
</gene>
<feature type="transmembrane region" description="Helical" evidence="6">
    <location>
        <begin position="215"/>
        <end position="234"/>
    </location>
</feature>
<dbReference type="PANTHER" id="PTHR24421:SF62">
    <property type="entry name" value="SENSORY TRANSDUCTION HISTIDINE KINASE"/>
    <property type="match status" value="1"/>
</dbReference>
<feature type="transmembrane region" description="Helical" evidence="6">
    <location>
        <begin position="17"/>
        <end position="37"/>
    </location>
</feature>
<dbReference type="CDD" id="cd16917">
    <property type="entry name" value="HATPase_UhpB-NarQ-NarX-like"/>
    <property type="match status" value="1"/>
</dbReference>
<organism evidence="8 9">
    <name type="scientific">Fredinandcohnia quinoae</name>
    <dbReference type="NCBI Taxonomy" id="2918902"/>
    <lineage>
        <taxon>Bacteria</taxon>
        <taxon>Bacillati</taxon>
        <taxon>Bacillota</taxon>
        <taxon>Bacilli</taxon>
        <taxon>Bacillales</taxon>
        <taxon>Bacillaceae</taxon>
        <taxon>Fredinandcohnia</taxon>
    </lineage>
</organism>
<evidence type="ECO:0000256" key="5">
    <source>
        <dbReference type="ARBA" id="ARBA00023012"/>
    </source>
</evidence>
<dbReference type="PANTHER" id="PTHR24421">
    <property type="entry name" value="NITRATE/NITRITE SENSOR PROTEIN NARX-RELATED"/>
    <property type="match status" value="1"/>
</dbReference>
<comment type="caution">
    <text evidence="8">The sequence shown here is derived from an EMBL/GenBank/DDBJ whole genome shotgun (WGS) entry which is preliminary data.</text>
</comment>
<feature type="transmembrane region" description="Helical" evidence="6">
    <location>
        <begin position="109"/>
        <end position="129"/>
    </location>
</feature>